<name>A0A1B6LIF4_9HEMI</name>
<feature type="region of interest" description="Disordered" evidence="1">
    <location>
        <begin position="135"/>
        <end position="172"/>
    </location>
</feature>
<dbReference type="AlphaFoldDB" id="A0A1B6LIF4"/>
<organism evidence="2">
    <name type="scientific">Graphocephala atropunctata</name>
    <dbReference type="NCBI Taxonomy" id="36148"/>
    <lineage>
        <taxon>Eukaryota</taxon>
        <taxon>Metazoa</taxon>
        <taxon>Ecdysozoa</taxon>
        <taxon>Arthropoda</taxon>
        <taxon>Hexapoda</taxon>
        <taxon>Insecta</taxon>
        <taxon>Pterygota</taxon>
        <taxon>Neoptera</taxon>
        <taxon>Paraneoptera</taxon>
        <taxon>Hemiptera</taxon>
        <taxon>Auchenorrhyncha</taxon>
        <taxon>Membracoidea</taxon>
        <taxon>Cicadellidae</taxon>
        <taxon>Cicadellinae</taxon>
        <taxon>Cicadellini</taxon>
        <taxon>Graphocephala</taxon>
    </lineage>
</organism>
<feature type="compositionally biased region" description="Polar residues" evidence="1">
    <location>
        <begin position="26"/>
        <end position="44"/>
    </location>
</feature>
<protein>
    <submittedName>
        <fullName evidence="2">Uncharacterized protein</fullName>
    </submittedName>
</protein>
<sequence length="244" mass="27512">RLYALSQHTAPPGLLVYSTGSRWSEQHNNSWTSTTSAEPQQPLSSFHHKGDSVEHLKASPRRPHNNFHLQQFGAQELPISLEEYERLPQRRPHAEWHPQESAYGNTLDLQNRRFSNLGMYSNILSEGLPELDAGYGQEGEEVPPLYPPGTLGRDEREDQARPRRSISSRGLPHVGSAGALVPSLDGGSVDVVLTTHWLPAASSVYIRLPRDEQCIQERMARISPEKYDDMEMLRATVEEQCLLE</sequence>
<gene>
    <name evidence="2" type="ORF">g.53281</name>
</gene>
<accession>A0A1B6LIF4</accession>
<feature type="region of interest" description="Disordered" evidence="1">
    <location>
        <begin position="26"/>
        <end position="51"/>
    </location>
</feature>
<evidence type="ECO:0000313" key="2">
    <source>
        <dbReference type="EMBL" id="JAT23472.1"/>
    </source>
</evidence>
<feature type="non-terminal residue" evidence="2">
    <location>
        <position position="244"/>
    </location>
</feature>
<reference evidence="2" key="1">
    <citation type="submission" date="2015-11" db="EMBL/GenBank/DDBJ databases">
        <title>De novo transcriptome assembly of four potential Pierce s Disease insect vectors from Arizona vineyards.</title>
        <authorList>
            <person name="Tassone E.E."/>
        </authorList>
    </citation>
    <scope>NUCLEOTIDE SEQUENCE</scope>
</reference>
<evidence type="ECO:0000256" key="1">
    <source>
        <dbReference type="SAM" id="MobiDB-lite"/>
    </source>
</evidence>
<feature type="non-terminal residue" evidence="2">
    <location>
        <position position="1"/>
    </location>
</feature>
<proteinExistence type="predicted"/>
<dbReference type="EMBL" id="GEBQ01016505">
    <property type="protein sequence ID" value="JAT23472.1"/>
    <property type="molecule type" value="Transcribed_RNA"/>
</dbReference>
<feature type="compositionally biased region" description="Basic and acidic residues" evidence="1">
    <location>
        <begin position="152"/>
        <end position="161"/>
    </location>
</feature>